<dbReference type="EMBL" id="KQ030530">
    <property type="protein sequence ID" value="KJZ73964.1"/>
    <property type="molecule type" value="Genomic_DNA"/>
</dbReference>
<dbReference type="GO" id="GO:0046872">
    <property type="term" value="F:metal ion binding"/>
    <property type="evidence" value="ECO:0007669"/>
    <property type="project" value="UniProtKB-KW"/>
</dbReference>
<keyword evidence="4" id="KW-0560">Oxidoreductase</keyword>
<dbReference type="InterPro" id="IPR011032">
    <property type="entry name" value="GroES-like_sf"/>
</dbReference>
<dbReference type="OrthoDB" id="1879366at2759"/>
<dbReference type="FunFam" id="3.40.50.720:FF:000022">
    <property type="entry name" value="Cinnamyl alcohol dehydrogenase"/>
    <property type="match status" value="1"/>
</dbReference>
<dbReference type="Gene3D" id="3.40.50.720">
    <property type="entry name" value="NAD(P)-binding Rossmann-like Domain"/>
    <property type="match status" value="1"/>
</dbReference>
<dbReference type="CDD" id="cd05283">
    <property type="entry name" value="CAD1"/>
    <property type="match status" value="1"/>
</dbReference>
<evidence type="ECO:0000256" key="2">
    <source>
        <dbReference type="ARBA" id="ARBA00022723"/>
    </source>
</evidence>
<accession>A0A0F8A4Q0</accession>
<dbReference type="GO" id="GO:0016616">
    <property type="term" value="F:oxidoreductase activity, acting on the CH-OH group of donors, NAD or NADP as acceptor"/>
    <property type="evidence" value="ECO:0007669"/>
    <property type="project" value="InterPro"/>
</dbReference>
<feature type="domain" description="Alcohol dehydrogenase-like C-terminal" evidence="5">
    <location>
        <begin position="241"/>
        <end position="366"/>
    </location>
</feature>
<dbReference type="SUPFAM" id="SSF50129">
    <property type="entry name" value="GroES-like"/>
    <property type="match status" value="1"/>
</dbReference>
<dbReference type="Gene3D" id="3.90.180.10">
    <property type="entry name" value="Medium-chain alcohol dehydrogenases, catalytic domain"/>
    <property type="match status" value="1"/>
</dbReference>
<evidence type="ECO:0000313" key="8">
    <source>
        <dbReference type="Proteomes" id="UP000054481"/>
    </source>
</evidence>
<name>A0A0F8A4Q0_9HYPO</name>
<proteinExistence type="predicted"/>
<dbReference type="InterPro" id="IPR013149">
    <property type="entry name" value="ADH-like_C"/>
</dbReference>
<reference evidence="7 8" key="1">
    <citation type="journal article" date="2014" name="Genome Biol. Evol.">
        <title>Comparative genomics and transcriptomics analyses reveal divergent lifestyle features of nematode endoparasitic fungus Hirsutella minnesotensis.</title>
        <authorList>
            <person name="Lai Y."/>
            <person name="Liu K."/>
            <person name="Zhang X."/>
            <person name="Zhang X."/>
            <person name="Li K."/>
            <person name="Wang N."/>
            <person name="Shu C."/>
            <person name="Wu Y."/>
            <person name="Wang C."/>
            <person name="Bushley K.E."/>
            <person name="Xiang M."/>
            <person name="Liu X."/>
        </authorList>
    </citation>
    <scope>NUCLEOTIDE SEQUENCE [LARGE SCALE GENOMIC DNA]</scope>
    <source>
        <strain evidence="7 8">3608</strain>
    </source>
</reference>
<dbReference type="InterPro" id="IPR047109">
    <property type="entry name" value="CAD-like"/>
</dbReference>
<keyword evidence="3" id="KW-0862">Zinc</keyword>
<dbReference type="InterPro" id="IPR013154">
    <property type="entry name" value="ADH-like_N"/>
</dbReference>
<evidence type="ECO:0000256" key="1">
    <source>
        <dbReference type="ARBA" id="ARBA00001947"/>
    </source>
</evidence>
<dbReference type="Pfam" id="PF08240">
    <property type="entry name" value="ADH_N"/>
    <property type="match status" value="1"/>
</dbReference>
<dbReference type="InterPro" id="IPR036291">
    <property type="entry name" value="NAD(P)-bd_dom_sf"/>
</dbReference>
<evidence type="ECO:0000256" key="4">
    <source>
        <dbReference type="ARBA" id="ARBA00023002"/>
    </source>
</evidence>
<dbReference type="SUPFAM" id="SSF51735">
    <property type="entry name" value="NAD(P)-binding Rossmann-fold domains"/>
    <property type="match status" value="1"/>
</dbReference>
<gene>
    <name evidence="7" type="ORF">HIM_06632</name>
</gene>
<comment type="cofactor">
    <cofactor evidence="1">
        <name>Zn(2+)</name>
        <dbReference type="ChEBI" id="CHEBI:29105"/>
    </cofactor>
</comment>
<keyword evidence="2" id="KW-0479">Metal-binding</keyword>
<dbReference type="PANTHER" id="PTHR42683">
    <property type="entry name" value="ALDEHYDE REDUCTASE"/>
    <property type="match status" value="1"/>
</dbReference>
<evidence type="ECO:0000313" key="7">
    <source>
        <dbReference type="EMBL" id="KJZ73964.1"/>
    </source>
</evidence>
<organism evidence="7 8">
    <name type="scientific">Hirsutella minnesotensis 3608</name>
    <dbReference type="NCBI Taxonomy" id="1043627"/>
    <lineage>
        <taxon>Eukaryota</taxon>
        <taxon>Fungi</taxon>
        <taxon>Dikarya</taxon>
        <taxon>Ascomycota</taxon>
        <taxon>Pezizomycotina</taxon>
        <taxon>Sordariomycetes</taxon>
        <taxon>Hypocreomycetidae</taxon>
        <taxon>Hypocreales</taxon>
        <taxon>Ophiocordycipitaceae</taxon>
        <taxon>Hirsutella</taxon>
    </lineage>
</organism>
<evidence type="ECO:0000259" key="5">
    <source>
        <dbReference type="Pfam" id="PF00107"/>
    </source>
</evidence>
<protein>
    <recommendedName>
        <fullName evidence="9">Enoyl reductase (ER) domain-containing protein</fullName>
    </recommendedName>
</protein>
<evidence type="ECO:0008006" key="9">
    <source>
        <dbReference type="Google" id="ProtNLM"/>
    </source>
</evidence>
<dbReference type="Proteomes" id="UP000054481">
    <property type="component" value="Unassembled WGS sequence"/>
</dbReference>
<dbReference type="Pfam" id="PF00107">
    <property type="entry name" value="ADH_zinc_N"/>
    <property type="match status" value="1"/>
</dbReference>
<feature type="domain" description="Alcohol dehydrogenase-like N-terminal" evidence="6">
    <location>
        <begin position="104"/>
        <end position="218"/>
    </location>
</feature>
<keyword evidence="8" id="KW-1185">Reference proteome</keyword>
<dbReference type="AlphaFoldDB" id="A0A0F8A4Q0"/>
<evidence type="ECO:0000259" key="6">
    <source>
        <dbReference type="Pfam" id="PF08240"/>
    </source>
</evidence>
<sequence length="388" mass="42649">MASSIPVRGLQMATTISFCATVKNSAVHLLHGGWHLSSKDSKKFVESFKEINEHNTNSSRLTKNQRFKLQAWAIPTPFTGFCVDGPKTWNQFHKAELKPKPFGQHDIDIEIQACGICCSDAHTLTGGGSKFEGPLCVGHEVVRKAIKVGKHVKEIKEGDRVRAGAQVWACPECDLCKNENENYCPKLVDTYGAQYEDGSWSHGGFASHICAHGYFTFKVYSPLVRAGVGPGKRVGIVGIGGLGNIALQYSVALGAETYALTYSSDKAEDYKKLGAKDVITTTQDNWQEPWKFKFDCILNCADVTDRFNLSDYFSLLKPGADLHMVGLPDEALPQLMAQDFTRNAPKLTGSHLGNNQEMNALLKLAAEKGIKPWVQTIDISEKGCQEAF</sequence>
<evidence type="ECO:0000256" key="3">
    <source>
        <dbReference type="ARBA" id="ARBA00022833"/>
    </source>
</evidence>